<dbReference type="EMBL" id="QPFP01000056">
    <property type="protein sequence ID" value="TEB25546.1"/>
    <property type="molecule type" value="Genomic_DNA"/>
</dbReference>
<protein>
    <submittedName>
        <fullName evidence="3">6-phosphogluconate dehydrogenase C-terminal domain-like protein</fullName>
    </submittedName>
</protein>
<dbReference type="Gene3D" id="1.10.1040.10">
    <property type="entry name" value="N-(1-d-carboxylethyl)-l-norvaline Dehydrogenase, domain 2"/>
    <property type="match status" value="1"/>
</dbReference>
<gene>
    <name evidence="3" type="ORF">FA13DRAFT_1765811</name>
</gene>
<dbReference type="Pfam" id="PF08546">
    <property type="entry name" value="ApbA_C"/>
    <property type="match status" value="1"/>
</dbReference>
<feature type="domain" description="Ketopantoate reductase N-terminal" evidence="1">
    <location>
        <begin position="8"/>
        <end position="172"/>
    </location>
</feature>
<dbReference type="InterPro" id="IPR013332">
    <property type="entry name" value="KPR_N"/>
</dbReference>
<reference evidence="3 4" key="1">
    <citation type="journal article" date="2019" name="Nat. Ecol. Evol.">
        <title>Megaphylogeny resolves global patterns of mushroom evolution.</title>
        <authorList>
            <person name="Varga T."/>
            <person name="Krizsan K."/>
            <person name="Foldi C."/>
            <person name="Dima B."/>
            <person name="Sanchez-Garcia M."/>
            <person name="Sanchez-Ramirez S."/>
            <person name="Szollosi G.J."/>
            <person name="Szarkandi J.G."/>
            <person name="Papp V."/>
            <person name="Albert L."/>
            <person name="Andreopoulos W."/>
            <person name="Angelini C."/>
            <person name="Antonin V."/>
            <person name="Barry K.W."/>
            <person name="Bougher N.L."/>
            <person name="Buchanan P."/>
            <person name="Buyck B."/>
            <person name="Bense V."/>
            <person name="Catcheside P."/>
            <person name="Chovatia M."/>
            <person name="Cooper J."/>
            <person name="Damon W."/>
            <person name="Desjardin D."/>
            <person name="Finy P."/>
            <person name="Geml J."/>
            <person name="Haridas S."/>
            <person name="Hughes K."/>
            <person name="Justo A."/>
            <person name="Karasinski D."/>
            <person name="Kautmanova I."/>
            <person name="Kiss B."/>
            <person name="Kocsube S."/>
            <person name="Kotiranta H."/>
            <person name="LaButti K.M."/>
            <person name="Lechner B.E."/>
            <person name="Liimatainen K."/>
            <person name="Lipzen A."/>
            <person name="Lukacs Z."/>
            <person name="Mihaltcheva S."/>
            <person name="Morgado L.N."/>
            <person name="Niskanen T."/>
            <person name="Noordeloos M.E."/>
            <person name="Ohm R.A."/>
            <person name="Ortiz-Santana B."/>
            <person name="Ovrebo C."/>
            <person name="Racz N."/>
            <person name="Riley R."/>
            <person name="Savchenko A."/>
            <person name="Shiryaev A."/>
            <person name="Soop K."/>
            <person name="Spirin V."/>
            <person name="Szebenyi C."/>
            <person name="Tomsovsky M."/>
            <person name="Tulloss R.E."/>
            <person name="Uehling J."/>
            <person name="Grigoriev I.V."/>
            <person name="Vagvolgyi C."/>
            <person name="Papp T."/>
            <person name="Martin F.M."/>
            <person name="Miettinen O."/>
            <person name="Hibbett D.S."/>
            <person name="Nagy L.G."/>
        </authorList>
    </citation>
    <scope>NUCLEOTIDE SEQUENCE [LARGE SCALE GENOMIC DNA]</scope>
    <source>
        <strain evidence="3 4">FP101781</strain>
    </source>
</reference>
<dbReference type="Pfam" id="PF02558">
    <property type="entry name" value="ApbA"/>
    <property type="match status" value="1"/>
</dbReference>
<dbReference type="PANTHER" id="PTHR21708:SF43">
    <property type="entry name" value="KETOPANTOATE REDUCTASE C-TERMINAL DOMAIN-CONTAINING PROTEIN"/>
    <property type="match status" value="1"/>
</dbReference>
<dbReference type="STRING" id="71717.A0A4Y7SUK6"/>
<name>A0A4Y7SUK6_COPMI</name>
<dbReference type="OrthoDB" id="3609at2759"/>
<proteinExistence type="predicted"/>
<organism evidence="3 4">
    <name type="scientific">Coprinellus micaceus</name>
    <name type="common">Glistening ink-cap mushroom</name>
    <name type="synonym">Coprinus micaceus</name>
    <dbReference type="NCBI Taxonomy" id="71717"/>
    <lineage>
        <taxon>Eukaryota</taxon>
        <taxon>Fungi</taxon>
        <taxon>Dikarya</taxon>
        <taxon>Basidiomycota</taxon>
        <taxon>Agaricomycotina</taxon>
        <taxon>Agaricomycetes</taxon>
        <taxon>Agaricomycetidae</taxon>
        <taxon>Agaricales</taxon>
        <taxon>Agaricineae</taxon>
        <taxon>Psathyrellaceae</taxon>
        <taxon>Coprinellus</taxon>
    </lineage>
</organism>
<evidence type="ECO:0000313" key="3">
    <source>
        <dbReference type="EMBL" id="TEB25546.1"/>
    </source>
</evidence>
<accession>A0A4Y7SUK6</accession>
<dbReference type="GO" id="GO:0005737">
    <property type="term" value="C:cytoplasm"/>
    <property type="evidence" value="ECO:0007669"/>
    <property type="project" value="TreeGrafter"/>
</dbReference>
<dbReference type="AlphaFoldDB" id="A0A4Y7SUK6"/>
<dbReference type="InterPro" id="IPR013752">
    <property type="entry name" value="KPA_reductase"/>
</dbReference>
<evidence type="ECO:0000313" key="4">
    <source>
        <dbReference type="Proteomes" id="UP000298030"/>
    </source>
</evidence>
<dbReference type="SUPFAM" id="SSF51735">
    <property type="entry name" value="NAD(P)-binding Rossmann-fold domains"/>
    <property type="match status" value="1"/>
</dbReference>
<dbReference type="Gene3D" id="3.40.50.720">
    <property type="entry name" value="NAD(P)-binding Rossmann-like Domain"/>
    <property type="match status" value="1"/>
</dbReference>
<evidence type="ECO:0000259" key="1">
    <source>
        <dbReference type="Pfam" id="PF02558"/>
    </source>
</evidence>
<dbReference type="InterPro" id="IPR036291">
    <property type="entry name" value="NAD(P)-bd_dom_sf"/>
</dbReference>
<keyword evidence="4" id="KW-1185">Reference proteome</keyword>
<dbReference type="PANTHER" id="PTHR21708">
    <property type="entry name" value="PROBABLE 2-DEHYDROPANTOATE 2-REDUCTASE"/>
    <property type="match status" value="1"/>
</dbReference>
<feature type="domain" description="Ketopantoate reductase C-terminal" evidence="2">
    <location>
        <begin position="263"/>
        <end position="360"/>
    </location>
</feature>
<evidence type="ECO:0000259" key="2">
    <source>
        <dbReference type="Pfam" id="PF08546"/>
    </source>
</evidence>
<comment type="caution">
    <text evidence="3">The sequence shown here is derived from an EMBL/GenBank/DDBJ whole genome shotgun (WGS) entry which is preliminary data.</text>
</comment>
<dbReference type="InterPro" id="IPR013328">
    <property type="entry name" value="6PGD_dom2"/>
</dbReference>
<dbReference type="SUPFAM" id="SSF48179">
    <property type="entry name" value="6-phosphogluconate dehydrogenase C-terminal domain-like"/>
    <property type="match status" value="1"/>
</dbReference>
<dbReference type="InterPro" id="IPR008927">
    <property type="entry name" value="6-PGluconate_DH-like_C_sf"/>
</dbReference>
<dbReference type="Proteomes" id="UP000298030">
    <property type="component" value="Unassembled WGS sequence"/>
</dbReference>
<dbReference type="InterPro" id="IPR051402">
    <property type="entry name" value="KPR-Related"/>
</dbReference>
<sequence length="372" mass="40964">MSTPLKDVLLVGFGAVGAVYSLILQRGNLARVTVIARSNYDIVNKQGINFISAKYGNIEGWKPYRVLKSVAEAADRPYDYVVVATKAIPELTRTPEMLAPLLSAPYTDIYDQPTYVLLQNGLNVEVDLYYSVLALGRGIPKIVSAAVWIGTNLAAPNVVEHGNFDRVTLGIYRESRTAIMNTPEEQAILDDIGGILSSGGTEITIVPEIQRQKFAKNFWNVAFSSYATLTRYTVPALFRPPPSDPRVSYTPYVSPVTAQAIEQYTVPALRAVMQELIFLARALGYPDDKDGIPSLLPDLVIERTRAIHVQPNSSHKPSMALDAERGQPLEVEVILGEVVRMARDVGIDVPRIEIMYGLLLVVQNQILGQRLA</sequence>